<evidence type="ECO:0000256" key="1">
    <source>
        <dbReference type="SAM" id="MobiDB-lite"/>
    </source>
</evidence>
<organism evidence="2 3">
    <name type="scientific">Dioszegia hungarica</name>
    <dbReference type="NCBI Taxonomy" id="4972"/>
    <lineage>
        <taxon>Eukaryota</taxon>
        <taxon>Fungi</taxon>
        <taxon>Dikarya</taxon>
        <taxon>Basidiomycota</taxon>
        <taxon>Agaricomycotina</taxon>
        <taxon>Tremellomycetes</taxon>
        <taxon>Tremellales</taxon>
        <taxon>Bulleribasidiaceae</taxon>
        <taxon>Dioszegia</taxon>
    </lineage>
</organism>
<dbReference type="RefSeq" id="XP_052941926.1">
    <property type="nucleotide sequence ID" value="XM_053088108.1"/>
</dbReference>
<feature type="region of interest" description="Disordered" evidence="1">
    <location>
        <begin position="234"/>
        <end position="293"/>
    </location>
</feature>
<dbReference type="AlphaFoldDB" id="A0AA38H3L0"/>
<feature type="region of interest" description="Disordered" evidence="1">
    <location>
        <begin position="1"/>
        <end position="28"/>
    </location>
</feature>
<feature type="region of interest" description="Disordered" evidence="1">
    <location>
        <begin position="751"/>
        <end position="776"/>
    </location>
</feature>
<sequence length="805" mass="86665">MSSQSIPPKGSDPSLEPEERSGTQTPVTSWIDYAKTSLPSQETITDTLTSIMVIGAGAMLIGAGLESCGWKADDNGKWPENDPDPVLNGLSSFTIPLWMLGRRAGQYVGSVLDPAIGSAYSAAEAGMSQNCPELVERLQGGSDWLTRSIHLHTPLTMGILDFSASLDNVHGYPASLRSLVGPIICSFGSAARKSKSPDSDSVTPSSLVLDFDSIYQPPRNRSPRLIPSIDQTQGELSVNPGVDTPSSTFPSIEHPLQDRPQLSIPSTDPNQTVAATNPVPELPDTTTTEEQFKSASLPADRDANPLFSIPFPAHTEVDSLTNPAQKLPDTSTPEEPFESASPHADSDTGWSRYMCLPSLTTVYTAAGLAMLGAGFFLNDRYEPDYAKEPTVQDAIATTSVLGYKAAEWTVGTAASRGSSIRPGQEGVLHCNLLLLAAPDSSPGYRTCPKVVRISWLTARAYFAVPKRQTIAPAWQRSDIATRKRATRGAQDERIPLRHTTRHQETPVTATQLLETLRCPLRHAPLVSGRQYRFAHCGYLRTQISVSFTHQQRSTYHASQRRPPITTTPISQRIEMTSINPTNQSGGGNKPSGETSYCPSFTTAASLGAVGLLFAYGGARAGLDRFNSYFPTSLDTITPTNPCPIANVVRCLAESLGLGEDLNRTEALSRGLGLLEDVGTLHRLESHMLAFILSKCGQQPALNKKRRIGGHEPLCPCKLFKSSGILLTAKVIIDEQETCGLLRIATATVLPKRSPGGGEQPRIVPTHRYQKGVPPSSDLAHPIPKHAIACTASKTPDLSYSLDCKG</sequence>
<evidence type="ECO:0000313" key="3">
    <source>
        <dbReference type="Proteomes" id="UP001164286"/>
    </source>
</evidence>
<proteinExistence type="predicted"/>
<protein>
    <submittedName>
        <fullName evidence="2">Uncharacterized protein</fullName>
    </submittedName>
</protein>
<reference evidence="2" key="1">
    <citation type="journal article" date="2022" name="G3 (Bethesda)">
        <title>High quality genome of the basidiomycete yeast Dioszegia hungarica PDD-24b-2 isolated from cloud water.</title>
        <authorList>
            <person name="Jarrige D."/>
            <person name="Haridas S."/>
            <person name="Bleykasten-Grosshans C."/>
            <person name="Joly M."/>
            <person name="Nadalig T."/>
            <person name="Sancelme M."/>
            <person name="Vuilleumier S."/>
            <person name="Grigoriev I.V."/>
            <person name="Amato P."/>
            <person name="Bringel F."/>
        </authorList>
    </citation>
    <scope>NUCLEOTIDE SEQUENCE</scope>
    <source>
        <strain evidence="2">PDD-24b-2</strain>
    </source>
</reference>
<dbReference type="GeneID" id="77727313"/>
<comment type="caution">
    <text evidence="2">The sequence shown here is derived from an EMBL/GenBank/DDBJ whole genome shotgun (WGS) entry which is preliminary data.</text>
</comment>
<evidence type="ECO:0000313" key="2">
    <source>
        <dbReference type="EMBL" id="KAI9632149.1"/>
    </source>
</evidence>
<name>A0AA38H3L0_9TREE</name>
<feature type="compositionally biased region" description="Polar residues" evidence="1">
    <location>
        <begin position="321"/>
        <end position="333"/>
    </location>
</feature>
<feature type="region of interest" description="Disordered" evidence="1">
    <location>
        <begin position="553"/>
        <end position="593"/>
    </location>
</feature>
<feature type="compositionally biased region" description="Polar residues" evidence="1">
    <location>
        <begin position="564"/>
        <end position="583"/>
    </location>
</feature>
<dbReference type="Proteomes" id="UP001164286">
    <property type="component" value="Unassembled WGS sequence"/>
</dbReference>
<accession>A0AA38H3L0</accession>
<dbReference type="EMBL" id="JAKWFO010000015">
    <property type="protein sequence ID" value="KAI9632149.1"/>
    <property type="molecule type" value="Genomic_DNA"/>
</dbReference>
<gene>
    <name evidence="2" type="ORF">MKK02DRAFT_30683</name>
</gene>
<feature type="region of interest" description="Disordered" evidence="1">
    <location>
        <begin position="321"/>
        <end position="344"/>
    </location>
</feature>
<keyword evidence="3" id="KW-1185">Reference proteome</keyword>
<feature type="compositionally biased region" description="Polar residues" evidence="1">
    <location>
        <begin position="263"/>
        <end position="275"/>
    </location>
</feature>